<keyword evidence="9" id="KW-1185">Reference proteome</keyword>
<feature type="region of interest" description="Disordered" evidence="5">
    <location>
        <begin position="528"/>
        <end position="555"/>
    </location>
</feature>
<dbReference type="EMBL" id="JATAAI010000002">
    <property type="protein sequence ID" value="KAK1747559.1"/>
    <property type="molecule type" value="Genomic_DNA"/>
</dbReference>
<dbReference type="PANTHER" id="PTHR46280">
    <property type="entry name" value="PLECKSTRIN HOMOLOGY DOMAIN-CONTAINING FAMILY F MEMBER 2-RELATED"/>
    <property type="match status" value="1"/>
</dbReference>
<feature type="region of interest" description="Disordered" evidence="5">
    <location>
        <begin position="204"/>
        <end position="232"/>
    </location>
</feature>
<dbReference type="Gene3D" id="3.30.40.10">
    <property type="entry name" value="Zinc/RING finger domain, C3HC4 (zinc finger)"/>
    <property type="match status" value="2"/>
</dbReference>
<evidence type="ECO:0000256" key="4">
    <source>
        <dbReference type="PROSITE-ProRule" id="PRU00175"/>
    </source>
</evidence>
<feature type="domain" description="RING-type" evidence="6">
    <location>
        <begin position="613"/>
        <end position="648"/>
    </location>
</feature>
<dbReference type="PROSITE" id="PS50089">
    <property type="entry name" value="ZF_RING_2"/>
    <property type="match status" value="1"/>
</dbReference>
<dbReference type="SUPFAM" id="SSF57903">
    <property type="entry name" value="FYVE/PHD zinc finger"/>
    <property type="match status" value="1"/>
</dbReference>
<evidence type="ECO:0000256" key="3">
    <source>
        <dbReference type="ARBA" id="ARBA00022833"/>
    </source>
</evidence>
<evidence type="ECO:0000256" key="5">
    <source>
        <dbReference type="SAM" id="MobiDB-lite"/>
    </source>
</evidence>
<evidence type="ECO:0000313" key="9">
    <source>
        <dbReference type="Proteomes" id="UP001224775"/>
    </source>
</evidence>
<reference evidence="8" key="1">
    <citation type="submission" date="2023-06" db="EMBL/GenBank/DDBJ databases">
        <title>Survivors Of The Sea: Transcriptome response of Skeletonema marinoi to long-term dormancy.</title>
        <authorList>
            <person name="Pinder M.I.M."/>
            <person name="Kourtchenko O."/>
            <person name="Robertson E.K."/>
            <person name="Larsson T."/>
            <person name="Maumus F."/>
            <person name="Osuna-Cruz C.M."/>
            <person name="Vancaester E."/>
            <person name="Stenow R."/>
            <person name="Vandepoele K."/>
            <person name="Ploug H."/>
            <person name="Bruchert V."/>
            <person name="Godhe A."/>
            <person name="Topel M."/>
        </authorList>
    </citation>
    <scope>NUCLEOTIDE SEQUENCE</scope>
    <source>
        <strain evidence="8">R05AC</strain>
    </source>
</reference>
<dbReference type="InterPro" id="IPR013083">
    <property type="entry name" value="Znf_RING/FYVE/PHD"/>
</dbReference>
<keyword evidence="1" id="KW-0479">Metal-binding</keyword>
<sequence>MVTTRDIRSMLGSNNDGNMTSLSKSEVPDFPNPPREFGMETRDDFLSKSCRDRRSKREEEFGMESRDDFLSRSSRSDRRSKRDDGSTPPPRNPKSPNRHRQGKSTSTSSDVKRQGRGENTSAVSNSSRRSNSKGHISGAKNRRERSQTLPRDDNPDCETGAFDYTPLTVGSSAGCDEESSEANFSSSASALSKLLGTTTSAITVPVNNTSTSPKKMKSPKKMTTNENDADGRATTAKPKVTIVGKAKVYSRSLIPPKVYHSSATGLWISTVNTSSNSSDDVKAFSFRTEQEARASAYANAPPVMIPFDNCSECMLCDNKFSLLRRRKHCRNCGICICTNFSCSTNWRAKMVPETYSVKKTSTVKVCTSCDSLAKRFQHSLLEGRYETALELYLTGNINLRVPFAFKSERDDMFPVHCAIKGKSEKLLRWLVETQCCPLQMFATSNKGIKSSKGKEMDNYLPSLKTSKGKTILDLAMESEDCGILRFLVKEKELSVFEVKDLDIVLRAMDTLIKEQPLSRDEITDSKINSSKIETKKGTSSSAKDNFTKEKTKPAPSNAVAEKVKAACKKPPLATFAKDPFNFSTCEDSDEEDEVCFLDDDDAQSVCTTLPDVCIICSEKNIDCVAAPCGHQMCCVKCSKQLRYCPVCSTDCQFISIYQP</sequence>
<keyword evidence="2 4" id="KW-0863">Zinc-finger</keyword>
<evidence type="ECO:0008006" key="10">
    <source>
        <dbReference type="Google" id="ProtNLM"/>
    </source>
</evidence>
<evidence type="ECO:0000259" key="7">
    <source>
        <dbReference type="PROSITE" id="PS50178"/>
    </source>
</evidence>
<dbReference type="Proteomes" id="UP001224775">
    <property type="component" value="Unassembled WGS sequence"/>
</dbReference>
<feature type="region of interest" description="Disordered" evidence="5">
    <location>
        <begin position="1"/>
        <end position="165"/>
    </location>
</feature>
<comment type="caution">
    <text evidence="8">The sequence shown here is derived from an EMBL/GenBank/DDBJ whole genome shotgun (WGS) entry which is preliminary data.</text>
</comment>
<dbReference type="SMART" id="SM00064">
    <property type="entry name" value="FYVE"/>
    <property type="match status" value="1"/>
</dbReference>
<dbReference type="InterPro" id="IPR051765">
    <property type="entry name" value="PH_domain-containing_F"/>
</dbReference>
<dbReference type="PROSITE" id="PS50178">
    <property type="entry name" value="ZF_FYVE"/>
    <property type="match status" value="1"/>
</dbReference>
<feature type="compositionally biased region" description="Basic and acidic residues" evidence="5">
    <location>
        <begin position="37"/>
        <end position="85"/>
    </location>
</feature>
<feature type="compositionally biased region" description="Polar residues" evidence="5">
    <location>
        <begin position="11"/>
        <end position="24"/>
    </location>
</feature>
<dbReference type="AlphaFoldDB" id="A0AAD8YL70"/>
<dbReference type="InterPro" id="IPR011011">
    <property type="entry name" value="Znf_FYVE_PHD"/>
</dbReference>
<dbReference type="InterPro" id="IPR001841">
    <property type="entry name" value="Znf_RING"/>
</dbReference>
<feature type="domain" description="FYVE-type" evidence="7">
    <location>
        <begin position="307"/>
        <end position="374"/>
    </location>
</feature>
<keyword evidence="3" id="KW-0862">Zinc</keyword>
<gene>
    <name evidence="8" type="ORF">QTG54_001522</name>
</gene>
<feature type="compositionally biased region" description="Basic and acidic residues" evidence="5">
    <location>
        <begin position="144"/>
        <end position="154"/>
    </location>
</feature>
<evidence type="ECO:0000259" key="6">
    <source>
        <dbReference type="PROSITE" id="PS50089"/>
    </source>
</evidence>
<dbReference type="InterPro" id="IPR017455">
    <property type="entry name" value="Znf_FYVE-rel"/>
</dbReference>
<evidence type="ECO:0000313" key="8">
    <source>
        <dbReference type="EMBL" id="KAK1747559.1"/>
    </source>
</evidence>
<dbReference type="Pfam" id="PF01363">
    <property type="entry name" value="FYVE"/>
    <property type="match status" value="1"/>
</dbReference>
<name>A0AAD8YL70_9STRA</name>
<dbReference type="InterPro" id="IPR000306">
    <property type="entry name" value="Znf_FYVE"/>
</dbReference>
<proteinExistence type="predicted"/>
<accession>A0AAD8YL70</accession>
<dbReference type="Pfam" id="PF13920">
    <property type="entry name" value="zf-C3HC4_3"/>
    <property type="match status" value="1"/>
</dbReference>
<protein>
    <recommendedName>
        <fullName evidence="10">RING-type domain-containing protein</fullName>
    </recommendedName>
</protein>
<evidence type="ECO:0000256" key="1">
    <source>
        <dbReference type="ARBA" id="ARBA00022723"/>
    </source>
</evidence>
<feature type="compositionally biased region" description="Polar residues" evidence="5">
    <location>
        <begin position="528"/>
        <end position="544"/>
    </location>
</feature>
<dbReference type="PANTHER" id="PTHR46280:SF3">
    <property type="entry name" value="PLECKSTRIN HOMOLOGY DOMAIN-CONTAINING FAMILY F MEMBER 1 HOMOLOG"/>
    <property type="match status" value="1"/>
</dbReference>
<organism evidence="8 9">
    <name type="scientific">Skeletonema marinoi</name>
    <dbReference type="NCBI Taxonomy" id="267567"/>
    <lineage>
        <taxon>Eukaryota</taxon>
        <taxon>Sar</taxon>
        <taxon>Stramenopiles</taxon>
        <taxon>Ochrophyta</taxon>
        <taxon>Bacillariophyta</taxon>
        <taxon>Coscinodiscophyceae</taxon>
        <taxon>Thalassiosirophycidae</taxon>
        <taxon>Thalassiosirales</taxon>
        <taxon>Skeletonemataceae</taxon>
        <taxon>Skeletonema</taxon>
        <taxon>Skeletonema marinoi-dohrnii complex</taxon>
    </lineage>
</organism>
<evidence type="ECO:0000256" key="2">
    <source>
        <dbReference type="ARBA" id="ARBA00022771"/>
    </source>
</evidence>
<dbReference type="GO" id="GO:0008270">
    <property type="term" value="F:zinc ion binding"/>
    <property type="evidence" value="ECO:0007669"/>
    <property type="project" value="UniProtKB-KW"/>
</dbReference>